<sequence>MNRILFIVVNIFTGLFVLITSVVGYGISGMGEDSTPNIAILGLIVIWAVGLALQLSKRIRVLGFIITFIPVMFILYIYFTAMNI</sequence>
<evidence type="ECO:0000313" key="3">
    <source>
        <dbReference type="Proteomes" id="UP000192486"/>
    </source>
</evidence>
<name>A0ABN4YQV7_SPOUR</name>
<feature type="transmembrane region" description="Helical" evidence="1">
    <location>
        <begin position="34"/>
        <end position="54"/>
    </location>
</feature>
<feature type="transmembrane region" description="Helical" evidence="1">
    <location>
        <begin position="61"/>
        <end position="79"/>
    </location>
</feature>
<keyword evidence="1" id="KW-1133">Transmembrane helix</keyword>
<gene>
    <name evidence="2" type="ORF">SporoS204_02325</name>
</gene>
<dbReference type="Proteomes" id="UP000192486">
    <property type="component" value="Chromosome"/>
</dbReference>
<keyword evidence="1" id="KW-0472">Membrane</keyword>
<dbReference type="RefSeq" id="WP_029053665.1">
    <property type="nucleotide sequence ID" value="NZ_CP015108.1"/>
</dbReference>
<evidence type="ECO:0000313" key="2">
    <source>
        <dbReference type="EMBL" id="ARF13118.1"/>
    </source>
</evidence>
<evidence type="ECO:0000256" key="1">
    <source>
        <dbReference type="SAM" id="Phobius"/>
    </source>
</evidence>
<proteinExistence type="predicted"/>
<feature type="transmembrane region" description="Helical" evidence="1">
    <location>
        <begin position="7"/>
        <end position="28"/>
    </location>
</feature>
<keyword evidence="1" id="KW-0812">Transmembrane</keyword>
<organism evidence="2 3">
    <name type="scientific">Sporosarcina ureae</name>
    <dbReference type="NCBI Taxonomy" id="1571"/>
    <lineage>
        <taxon>Bacteria</taxon>
        <taxon>Bacillati</taxon>
        <taxon>Bacillota</taxon>
        <taxon>Bacilli</taxon>
        <taxon>Bacillales</taxon>
        <taxon>Caryophanaceae</taxon>
        <taxon>Sporosarcina</taxon>
    </lineage>
</organism>
<protein>
    <submittedName>
        <fullName evidence="2">Uncharacterized protein</fullName>
    </submittedName>
</protein>
<dbReference type="EMBL" id="CP015108">
    <property type="protein sequence ID" value="ARF13118.1"/>
    <property type="molecule type" value="Genomic_DNA"/>
</dbReference>
<keyword evidence="3" id="KW-1185">Reference proteome</keyword>
<accession>A0ABN4YQV7</accession>
<reference evidence="2 3" key="1">
    <citation type="submission" date="2016-04" db="EMBL/GenBank/DDBJ databases">
        <title>Comparative Genomics and Epigenetics of Sporosarcina ureae.</title>
        <authorList>
            <person name="Oliver A.S."/>
            <person name="Cooper K.K."/>
        </authorList>
    </citation>
    <scope>NUCLEOTIDE SEQUENCE [LARGE SCALE GENOMIC DNA]</scope>
    <source>
        <strain evidence="2 3">S204</strain>
    </source>
</reference>